<keyword evidence="3 6" id="KW-0812">Transmembrane</keyword>
<dbReference type="InterPro" id="IPR011701">
    <property type="entry name" value="MFS"/>
</dbReference>
<accession>A0ABW1STK0</accession>
<feature type="transmembrane region" description="Helical" evidence="6">
    <location>
        <begin position="163"/>
        <end position="183"/>
    </location>
</feature>
<dbReference type="CDD" id="cd17489">
    <property type="entry name" value="MFS_YfcJ_like"/>
    <property type="match status" value="1"/>
</dbReference>
<feature type="transmembrane region" description="Helical" evidence="6">
    <location>
        <begin position="75"/>
        <end position="102"/>
    </location>
</feature>
<dbReference type="InterPro" id="IPR052714">
    <property type="entry name" value="MFS_Exporter"/>
</dbReference>
<evidence type="ECO:0000256" key="5">
    <source>
        <dbReference type="ARBA" id="ARBA00023136"/>
    </source>
</evidence>
<evidence type="ECO:0000256" key="6">
    <source>
        <dbReference type="SAM" id="Phobius"/>
    </source>
</evidence>
<feature type="transmembrane region" description="Helical" evidence="6">
    <location>
        <begin position="335"/>
        <end position="353"/>
    </location>
</feature>
<feature type="transmembrane region" description="Helical" evidence="6">
    <location>
        <begin position="137"/>
        <end position="157"/>
    </location>
</feature>
<proteinExistence type="predicted"/>
<dbReference type="PROSITE" id="PS50850">
    <property type="entry name" value="MFS"/>
    <property type="match status" value="1"/>
</dbReference>
<dbReference type="Gene3D" id="1.20.1250.20">
    <property type="entry name" value="MFS general substrate transporter like domains"/>
    <property type="match status" value="1"/>
</dbReference>
<dbReference type="RefSeq" id="WP_125693972.1">
    <property type="nucleotide sequence ID" value="NZ_JBHSSK010000026.1"/>
</dbReference>
<dbReference type="PANTHER" id="PTHR23531:SF1">
    <property type="entry name" value="QUINOLENE RESISTANCE PROTEIN NORA"/>
    <property type="match status" value="1"/>
</dbReference>
<name>A0ABW1STK0_9LACO</name>
<reference evidence="9" key="1">
    <citation type="journal article" date="2019" name="Int. J. Syst. Evol. Microbiol.">
        <title>The Global Catalogue of Microorganisms (GCM) 10K type strain sequencing project: providing services to taxonomists for standard genome sequencing and annotation.</title>
        <authorList>
            <consortium name="The Broad Institute Genomics Platform"/>
            <consortium name="The Broad Institute Genome Sequencing Center for Infectious Disease"/>
            <person name="Wu L."/>
            <person name="Ma J."/>
        </authorList>
    </citation>
    <scope>NUCLEOTIDE SEQUENCE [LARGE SCALE GENOMIC DNA]</scope>
    <source>
        <strain evidence="9">CCM 8905</strain>
    </source>
</reference>
<protein>
    <submittedName>
        <fullName evidence="8">MFS transporter</fullName>
    </submittedName>
</protein>
<sequence length="385" mass="42173">MKTRLYTKDVVLVLAASFFFLMSPMLVNPIIAGFSSNVGANSVLAGVVAGMMNLTSLVLRPVAGNLTDRFSKYRLTLIGGSLILVACVGYGLTTAVPLIMFWRVVNGVGYTLCSVCMATWMASLLPPDRIGSGMGIYGIANALGMAVGPAVSVYLYHHYGYRSIFWVAAGFITLLLITIQFVGDRSVPHPDYRNTKEKQPKLRLVQPKVVPVATILLLFSLPYFATMTYLVSYVDHRGFAIPAGAFFPVYALVLLAMRLGLRDAFDHVPFRKFFWACLGCNLVGLIGLTEMRNWLMLVVGAVGLAAGYGLMFSICQAKSLTLVPQADRGLANSTFYIGIDLGMTLGPMLAGVITTFLPWVWLYPVMMITFPLIVLVYWRNRRGLA</sequence>
<evidence type="ECO:0000256" key="2">
    <source>
        <dbReference type="ARBA" id="ARBA00022448"/>
    </source>
</evidence>
<evidence type="ECO:0000256" key="1">
    <source>
        <dbReference type="ARBA" id="ARBA00004651"/>
    </source>
</evidence>
<keyword evidence="2" id="KW-0813">Transport</keyword>
<evidence type="ECO:0000256" key="3">
    <source>
        <dbReference type="ARBA" id="ARBA00022692"/>
    </source>
</evidence>
<comment type="caution">
    <text evidence="8">The sequence shown here is derived from an EMBL/GenBank/DDBJ whole genome shotgun (WGS) entry which is preliminary data.</text>
</comment>
<keyword evidence="5 6" id="KW-0472">Membrane</keyword>
<dbReference type="SUPFAM" id="SSF103473">
    <property type="entry name" value="MFS general substrate transporter"/>
    <property type="match status" value="1"/>
</dbReference>
<feature type="transmembrane region" description="Helical" evidence="6">
    <location>
        <begin position="39"/>
        <end position="63"/>
    </location>
</feature>
<feature type="domain" description="Major facilitator superfamily (MFS) profile" evidence="7">
    <location>
        <begin position="9"/>
        <end position="382"/>
    </location>
</feature>
<evidence type="ECO:0000313" key="8">
    <source>
        <dbReference type="EMBL" id="MFC6207864.1"/>
    </source>
</evidence>
<evidence type="ECO:0000259" key="7">
    <source>
        <dbReference type="PROSITE" id="PS50850"/>
    </source>
</evidence>
<dbReference type="EMBL" id="JBHSSK010000026">
    <property type="protein sequence ID" value="MFC6207864.1"/>
    <property type="molecule type" value="Genomic_DNA"/>
</dbReference>
<gene>
    <name evidence="8" type="ORF">ACFP1G_10370</name>
</gene>
<dbReference type="InterPro" id="IPR036259">
    <property type="entry name" value="MFS_trans_sf"/>
</dbReference>
<feature type="transmembrane region" description="Helical" evidence="6">
    <location>
        <begin position="239"/>
        <end position="261"/>
    </location>
</feature>
<dbReference type="Proteomes" id="UP001596254">
    <property type="component" value="Unassembled WGS sequence"/>
</dbReference>
<dbReference type="InterPro" id="IPR020846">
    <property type="entry name" value="MFS_dom"/>
</dbReference>
<dbReference type="Pfam" id="PF07690">
    <property type="entry name" value="MFS_1"/>
    <property type="match status" value="1"/>
</dbReference>
<keyword evidence="4 6" id="KW-1133">Transmembrane helix</keyword>
<feature type="transmembrane region" description="Helical" evidence="6">
    <location>
        <begin position="209"/>
        <end position="233"/>
    </location>
</feature>
<feature type="transmembrane region" description="Helical" evidence="6">
    <location>
        <begin position="359"/>
        <end position="378"/>
    </location>
</feature>
<organism evidence="8 9">
    <name type="scientific">Levilactobacillus tongjiangensis</name>
    <dbReference type="NCBI Taxonomy" id="2486023"/>
    <lineage>
        <taxon>Bacteria</taxon>
        <taxon>Bacillati</taxon>
        <taxon>Bacillota</taxon>
        <taxon>Bacilli</taxon>
        <taxon>Lactobacillales</taxon>
        <taxon>Lactobacillaceae</taxon>
        <taxon>Levilactobacillus</taxon>
    </lineage>
</organism>
<comment type="subcellular location">
    <subcellularLocation>
        <location evidence="1">Cell membrane</location>
        <topology evidence="1">Multi-pass membrane protein</topology>
    </subcellularLocation>
</comment>
<dbReference type="PANTHER" id="PTHR23531">
    <property type="entry name" value="QUINOLENE RESISTANCE PROTEIN NORA"/>
    <property type="match status" value="1"/>
</dbReference>
<feature type="transmembrane region" description="Helical" evidence="6">
    <location>
        <begin position="108"/>
        <end position="125"/>
    </location>
</feature>
<keyword evidence="9" id="KW-1185">Reference proteome</keyword>
<evidence type="ECO:0000313" key="9">
    <source>
        <dbReference type="Proteomes" id="UP001596254"/>
    </source>
</evidence>
<feature type="transmembrane region" description="Helical" evidence="6">
    <location>
        <begin position="294"/>
        <end position="314"/>
    </location>
</feature>
<evidence type="ECO:0000256" key="4">
    <source>
        <dbReference type="ARBA" id="ARBA00022989"/>
    </source>
</evidence>